<evidence type="ECO:0000256" key="1">
    <source>
        <dbReference type="SAM" id="Phobius"/>
    </source>
</evidence>
<sequence>MFVEPIFGLWLSITLYLIFYNVNTNLIYVPSRMFNQKMKLKSQNMQPKGE</sequence>
<keyword evidence="1" id="KW-0812">Transmembrane</keyword>
<dbReference type="InterPro" id="IPR006492">
    <property type="entry name" value="PYST_D"/>
</dbReference>
<dbReference type="Proteomes" id="UP000008553">
    <property type="component" value="Unassembled WGS sequence"/>
</dbReference>
<dbReference type="EMBL" id="AABL01000630">
    <property type="protein sequence ID" value="EAA21736.1"/>
    <property type="molecule type" value="Genomic_DNA"/>
</dbReference>
<keyword evidence="3" id="KW-1185">Reference proteome</keyword>
<protein>
    <submittedName>
        <fullName evidence="2">Uncharacterized protein</fullName>
    </submittedName>
</protein>
<dbReference type="PaxDb" id="73239-Q7RM84"/>
<feature type="transmembrane region" description="Helical" evidence="1">
    <location>
        <begin position="6"/>
        <end position="29"/>
    </location>
</feature>
<name>Q7RM84_PLAYO</name>
<accession>Q7RM84</accession>
<reference evidence="2 3" key="1">
    <citation type="journal article" date="2002" name="Nature">
        <title>Genome sequence and comparative analysis of the model rodent malaria parasite Plasmodium yoelii yoelii.</title>
        <authorList>
            <person name="Carlton J.M."/>
            <person name="Angiuoli S.V."/>
            <person name="Suh B.B."/>
            <person name="Kooij T.W."/>
            <person name="Pertea M."/>
            <person name="Silva J.C."/>
            <person name="Ermolaeva M.D."/>
            <person name="Allen J.E."/>
            <person name="Selengut J.D."/>
            <person name="Koo H.L."/>
            <person name="Peterson J.D."/>
            <person name="Pop M."/>
            <person name="Kosack D.S."/>
            <person name="Shumway M.F."/>
            <person name="Bidwell S.L."/>
            <person name="Shallom S.J."/>
            <person name="van Aken S.E."/>
            <person name="Riedmuller S.B."/>
            <person name="Feldblyum T.V."/>
            <person name="Cho J.K."/>
            <person name="Quackenbush J."/>
            <person name="Sedegah M."/>
            <person name="Shoaibi A."/>
            <person name="Cummings L.M."/>
            <person name="Florens L."/>
            <person name="Yates J.R."/>
            <person name="Raine J.D."/>
            <person name="Sinden R.E."/>
            <person name="Harris M.A."/>
            <person name="Cunningham D.A."/>
            <person name="Preiser P.R."/>
            <person name="Bergman L.W."/>
            <person name="Vaidya A.B."/>
            <person name="van Lin L.H."/>
            <person name="Janse C.J."/>
            <person name="Waters A.P."/>
            <person name="Smith H.O."/>
            <person name="White O.R."/>
            <person name="Salzberg S.L."/>
            <person name="Venter J.C."/>
            <person name="Fraser C.M."/>
            <person name="Hoffman S.L."/>
            <person name="Gardner M.J."/>
            <person name="Carucci D.J."/>
        </authorList>
    </citation>
    <scope>NUCLEOTIDE SEQUENCE [LARGE SCALE GENOMIC DNA]</scope>
    <source>
        <strain evidence="2 3">17XNL</strain>
    </source>
</reference>
<evidence type="ECO:0000313" key="2">
    <source>
        <dbReference type="EMBL" id="EAA21736.1"/>
    </source>
</evidence>
<keyword evidence="1" id="KW-1133">Transmembrane helix</keyword>
<dbReference type="NCBIfam" id="TIGR01605">
    <property type="entry name" value="PYST-D"/>
    <property type="match status" value="1"/>
</dbReference>
<keyword evidence="1" id="KW-0472">Membrane</keyword>
<evidence type="ECO:0000313" key="3">
    <source>
        <dbReference type="Proteomes" id="UP000008553"/>
    </source>
</evidence>
<proteinExistence type="predicted"/>
<gene>
    <name evidence="2" type="ORF">PY02299</name>
</gene>
<organism evidence="2 3">
    <name type="scientific">Plasmodium yoelii yoelii</name>
    <dbReference type="NCBI Taxonomy" id="73239"/>
    <lineage>
        <taxon>Eukaryota</taxon>
        <taxon>Sar</taxon>
        <taxon>Alveolata</taxon>
        <taxon>Apicomplexa</taxon>
        <taxon>Aconoidasida</taxon>
        <taxon>Haemosporida</taxon>
        <taxon>Plasmodiidae</taxon>
        <taxon>Plasmodium</taxon>
        <taxon>Plasmodium (Vinckeia)</taxon>
    </lineage>
</organism>
<dbReference type="AlphaFoldDB" id="Q7RM84"/>
<dbReference type="InParanoid" id="Q7RM84"/>
<comment type="caution">
    <text evidence="2">The sequence shown here is derived from an EMBL/GenBank/DDBJ whole genome shotgun (WGS) entry which is preliminary data.</text>
</comment>